<dbReference type="EMBL" id="BAABHK010000010">
    <property type="protein sequence ID" value="GAA4631957.1"/>
    <property type="molecule type" value="Genomic_DNA"/>
</dbReference>
<proteinExistence type="predicted"/>
<protein>
    <submittedName>
        <fullName evidence="2">Uncharacterized protein</fullName>
    </submittedName>
</protein>
<keyword evidence="1" id="KW-1133">Transmembrane helix</keyword>
<reference evidence="3" key="1">
    <citation type="journal article" date="2019" name="Int. J. Syst. Evol. Microbiol.">
        <title>The Global Catalogue of Microorganisms (GCM) 10K type strain sequencing project: providing services to taxonomists for standard genome sequencing and annotation.</title>
        <authorList>
            <consortium name="The Broad Institute Genomics Platform"/>
            <consortium name="The Broad Institute Genome Sequencing Center for Infectious Disease"/>
            <person name="Wu L."/>
            <person name="Ma J."/>
        </authorList>
    </citation>
    <scope>NUCLEOTIDE SEQUENCE [LARGE SCALE GENOMIC DNA]</scope>
    <source>
        <strain evidence="3">JCM 17939</strain>
    </source>
</reference>
<keyword evidence="1" id="KW-0472">Membrane</keyword>
<keyword evidence="3" id="KW-1185">Reference proteome</keyword>
<evidence type="ECO:0000313" key="2">
    <source>
        <dbReference type="EMBL" id="GAA4631957.1"/>
    </source>
</evidence>
<dbReference type="Proteomes" id="UP001501442">
    <property type="component" value="Unassembled WGS sequence"/>
</dbReference>
<name>A0ABP8UH76_9ACTN</name>
<organism evidence="2 3">
    <name type="scientific">Actinoallomurus vinaceus</name>
    <dbReference type="NCBI Taxonomy" id="1080074"/>
    <lineage>
        <taxon>Bacteria</taxon>
        <taxon>Bacillati</taxon>
        <taxon>Actinomycetota</taxon>
        <taxon>Actinomycetes</taxon>
        <taxon>Streptosporangiales</taxon>
        <taxon>Thermomonosporaceae</taxon>
        <taxon>Actinoallomurus</taxon>
    </lineage>
</organism>
<sequence>MATEMIDRRKARYVVTAHRRGVAAFLLIAFGVTWAYLFTARLALGLSLVNPLVQLPMGFTPAIAAVIVRRRVTREGFADAGLTGLI</sequence>
<evidence type="ECO:0000313" key="3">
    <source>
        <dbReference type="Proteomes" id="UP001501442"/>
    </source>
</evidence>
<feature type="transmembrane region" description="Helical" evidence="1">
    <location>
        <begin position="21"/>
        <end position="39"/>
    </location>
</feature>
<evidence type="ECO:0000256" key="1">
    <source>
        <dbReference type="SAM" id="Phobius"/>
    </source>
</evidence>
<feature type="transmembrane region" description="Helical" evidence="1">
    <location>
        <begin position="51"/>
        <end position="68"/>
    </location>
</feature>
<gene>
    <name evidence="2" type="ORF">GCM10023196_063400</name>
</gene>
<accession>A0ABP8UH76</accession>
<comment type="caution">
    <text evidence="2">The sequence shown here is derived from an EMBL/GenBank/DDBJ whole genome shotgun (WGS) entry which is preliminary data.</text>
</comment>
<keyword evidence="1" id="KW-0812">Transmembrane</keyword>